<accession>D6U8U0</accession>
<feature type="compositionally biased region" description="Polar residues" evidence="2">
    <location>
        <begin position="365"/>
        <end position="376"/>
    </location>
</feature>
<feature type="region of interest" description="Disordered" evidence="2">
    <location>
        <begin position="362"/>
        <end position="395"/>
    </location>
</feature>
<reference evidence="3 4" key="1">
    <citation type="journal article" date="2011" name="Stand. Genomic Sci.">
        <title>Non-contiguous finished genome sequence and contextual data of the filamentous soil bacterium Ktedonobacter racemifer type strain (SOSP1-21).</title>
        <authorList>
            <person name="Chang Y.J."/>
            <person name="Land M."/>
            <person name="Hauser L."/>
            <person name="Chertkov O."/>
            <person name="Del Rio T.G."/>
            <person name="Nolan M."/>
            <person name="Copeland A."/>
            <person name="Tice H."/>
            <person name="Cheng J.F."/>
            <person name="Lucas S."/>
            <person name="Han C."/>
            <person name="Goodwin L."/>
            <person name="Pitluck S."/>
            <person name="Ivanova N."/>
            <person name="Ovchinikova G."/>
            <person name="Pati A."/>
            <person name="Chen A."/>
            <person name="Palaniappan K."/>
            <person name="Mavromatis K."/>
            <person name="Liolios K."/>
            <person name="Brettin T."/>
            <person name="Fiebig A."/>
            <person name="Rohde M."/>
            <person name="Abt B."/>
            <person name="Goker M."/>
            <person name="Detter J.C."/>
            <person name="Woyke T."/>
            <person name="Bristow J."/>
            <person name="Eisen J.A."/>
            <person name="Markowitz V."/>
            <person name="Hugenholtz P."/>
            <person name="Kyrpides N.C."/>
            <person name="Klenk H.P."/>
            <person name="Lapidus A."/>
        </authorList>
    </citation>
    <scope>NUCLEOTIDE SEQUENCE [LARGE SCALE GENOMIC DNA]</scope>
    <source>
        <strain evidence="4">DSM 44963</strain>
    </source>
</reference>
<dbReference type="InParanoid" id="D6U8U0"/>
<feature type="compositionally biased region" description="Basic and acidic residues" evidence="2">
    <location>
        <begin position="246"/>
        <end position="260"/>
    </location>
</feature>
<evidence type="ECO:0000256" key="2">
    <source>
        <dbReference type="SAM" id="MobiDB-lite"/>
    </source>
</evidence>
<feature type="coiled-coil region" evidence="1">
    <location>
        <begin position="80"/>
        <end position="138"/>
    </location>
</feature>
<keyword evidence="4" id="KW-1185">Reference proteome</keyword>
<evidence type="ECO:0000256" key="1">
    <source>
        <dbReference type="SAM" id="Coils"/>
    </source>
</evidence>
<dbReference type="AlphaFoldDB" id="D6U8U0"/>
<keyword evidence="1" id="KW-0175">Coiled coil</keyword>
<dbReference type="EMBL" id="ADVG01000006">
    <property type="protein sequence ID" value="EFH79650.1"/>
    <property type="molecule type" value="Genomic_DNA"/>
</dbReference>
<sequence>MAFVRKPRYTLEECYSALDIHPKTFRRWLTDANMQPERSRADERIKYLTHEQLEHLARIYGRPWPPQVSEEEHQPELVPAQAYKLLLEQLAEAQQEAQELRASLDTLSTRQEVIQGGLEAQQTRQQQAREQAEQEAIRLITHELQTKQNIEALIAEDIRLREVSEEATRQQQQANERLDAQRQELGTLKARLEQQGQQFAQELGTLQTQAEEQRAMLDEARATIEAQSQRLSDLEARLEQQAQRIDAGEKAQEAAHREQQQAEQRLSAQTREAEQRLHAQVQEAQEAAQRSQEQALAALQRDLLAEVERRMQAREAQHTRENTTLLDIVEKARTAAAVAVQEVEGLQQQLQREQAARTELEQRLKQLQATQASQPSPTTRKQRGGKKTTPGDPQA</sequence>
<proteinExistence type="predicted"/>
<dbReference type="STRING" id="485913.Krac_0128"/>
<protein>
    <submittedName>
        <fullName evidence="3">Uncharacterized protein</fullName>
    </submittedName>
</protein>
<comment type="caution">
    <text evidence="3">The sequence shown here is derived from an EMBL/GenBank/DDBJ whole genome shotgun (WGS) entry which is preliminary data.</text>
</comment>
<dbReference type="RefSeq" id="WP_007923637.1">
    <property type="nucleotide sequence ID" value="NZ_ADVG01000006.1"/>
</dbReference>
<feature type="region of interest" description="Disordered" evidence="2">
    <location>
        <begin position="240"/>
        <end position="288"/>
    </location>
</feature>
<feature type="compositionally biased region" description="Low complexity" evidence="2">
    <location>
        <begin position="278"/>
        <end position="288"/>
    </location>
</feature>
<organism evidence="3 4">
    <name type="scientific">Ktedonobacter racemifer DSM 44963</name>
    <dbReference type="NCBI Taxonomy" id="485913"/>
    <lineage>
        <taxon>Bacteria</taxon>
        <taxon>Bacillati</taxon>
        <taxon>Chloroflexota</taxon>
        <taxon>Ktedonobacteria</taxon>
        <taxon>Ktedonobacterales</taxon>
        <taxon>Ktedonobacteraceae</taxon>
        <taxon>Ktedonobacter</taxon>
    </lineage>
</organism>
<name>D6U8U0_KTERA</name>
<gene>
    <name evidence="3" type="ORF">Krac_0128</name>
</gene>
<evidence type="ECO:0000313" key="4">
    <source>
        <dbReference type="Proteomes" id="UP000004508"/>
    </source>
</evidence>
<dbReference type="Proteomes" id="UP000004508">
    <property type="component" value="Unassembled WGS sequence"/>
</dbReference>
<evidence type="ECO:0000313" key="3">
    <source>
        <dbReference type="EMBL" id="EFH79650.1"/>
    </source>
</evidence>